<gene>
    <name evidence="1" type="ORF">D4764_15G0010270</name>
</gene>
<evidence type="ECO:0000313" key="1">
    <source>
        <dbReference type="EMBL" id="TWW73633.1"/>
    </source>
</evidence>
<dbReference type="EMBL" id="RHFK02000007">
    <property type="protein sequence ID" value="TWW73633.1"/>
    <property type="molecule type" value="Genomic_DNA"/>
</dbReference>
<proteinExistence type="predicted"/>
<comment type="caution">
    <text evidence="1">The sequence shown here is derived from an EMBL/GenBank/DDBJ whole genome shotgun (WGS) entry which is preliminary data.</text>
</comment>
<dbReference type="PANTHER" id="PTHR28601:SF1">
    <property type="entry name" value="COILED-COIL DOMAIN-CONTAINING PROTEIN 24"/>
    <property type="match status" value="1"/>
</dbReference>
<dbReference type="AlphaFoldDB" id="A0A5C6P256"/>
<accession>A0A5C6P256</accession>
<dbReference type="InterPro" id="IPR031367">
    <property type="entry name" value="CCDC24"/>
</dbReference>
<dbReference type="PANTHER" id="PTHR28601">
    <property type="entry name" value="COILED-COIL DOMAIN-CONTAINING PROTEIN 24"/>
    <property type="match status" value="1"/>
</dbReference>
<reference evidence="1 2" key="1">
    <citation type="submission" date="2019-04" db="EMBL/GenBank/DDBJ databases">
        <title>Chromosome genome assembly for Takifugu flavidus.</title>
        <authorList>
            <person name="Xiao S."/>
        </authorList>
    </citation>
    <scope>NUCLEOTIDE SEQUENCE [LARGE SCALE GENOMIC DNA]</scope>
    <source>
        <strain evidence="1">HTHZ2018</strain>
        <tissue evidence="1">Muscle</tissue>
    </source>
</reference>
<sequence>MQSPDETQLCWPSQSLWSLIAEHVPGSELPKIRAALGNSLVDMYIDLYAELADPPAIKELVRAEVKMLLQTLRERSSAGRRFVATYTQRVLSED</sequence>
<keyword evidence="2" id="KW-1185">Reference proteome</keyword>
<evidence type="ECO:0000313" key="2">
    <source>
        <dbReference type="Proteomes" id="UP000324091"/>
    </source>
</evidence>
<dbReference type="Proteomes" id="UP000324091">
    <property type="component" value="Chromosome 15"/>
</dbReference>
<dbReference type="Pfam" id="PF15669">
    <property type="entry name" value="CCDC24"/>
    <property type="match status" value="1"/>
</dbReference>
<protein>
    <submittedName>
        <fullName evidence="1">Coiled-coil domain-containing protein 24</fullName>
    </submittedName>
</protein>
<name>A0A5C6P256_9TELE</name>
<organism evidence="1 2">
    <name type="scientific">Takifugu flavidus</name>
    <name type="common">sansaifugu</name>
    <dbReference type="NCBI Taxonomy" id="433684"/>
    <lineage>
        <taxon>Eukaryota</taxon>
        <taxon>Metazoa</taxon>
        <taxon>Chordata</taxon>
        <taxon>Craniata</taxon>
        <taxon>Vertebrata</taxon>
        <taxon>Euteleostomi</taxon>
        <taxon>Actinopterygii</taxon>
        <taxon>Neopterygii</taxon>
        <taxon>Teleostei</taxon>
        <taxon>Neoteleostei</taxon>
        <taxon>Acanthomorphata</taxon>
        <taxon>Eupercaria</taxon>
        <taxon>Tetraodontiformes</taxon>
        <taxon>Tetradontoidea</taxon>
        <taxon>Tetraodontidae</taxon>
        <taxon>Takifugu</taxon>
    </lineage>
</organism>